<evidence type="ECO:0000259" key="2">
    <source>
        <dbReference type="PROSITE" id="PS50158"/>
    </source>
</evidence>
<dbReference type="SUPFAM" id="SSF57756">
    <property type="entry name" value="Retrovirus zinc finger-like domains"/>
    <property type="match status" value="1"/>
</dbReference>
<keyword evidence="4" id="KW-1185">Reference proteome</keyword>
<dbReference type="AlphaFoldDB" id="A0AAD8TN49"/>
<dbReference type="Proteomes" id="UP001231189">
    <property type="component" value="Unassembled WGS sequence"/>
</dbReference>
<keyword evidence="1" id="KW-0479">Metal-binding</keyword>
<dbReference type="InterPro" id="IPR001878">
    <property type="entry name" value="Znf_CCHC"/>
</dbReference>
<keyword evidence="1" id="KW-0862">Zinc</keyword>
<proteinExistence type="predicted"/>
<name>A0AAD8TN49_LOLMU</name>
<gene>
    <name evidence="3" type="ORF">QYE76_047047</name>
</gene>
<dbReference type="GO" id="GO:0008270">
    <property type="term" value="F:zinc ion binding"/>
    <property type="evidence" value="ECO:0007669"/>
    <property type="project" value="UniProtKB-KW"/>
</dbReference>
<sequence>MGGAGIELTSVGGSNWGLAVAGDWSSRGIAPLGCSPAGSPESRGGGMLPLLLRACGRGARMLRGVGCSVEMWKIIVNGYWKPKDPNMLASTGFYKRQLNASACEKIRSGINRKLLDQVNDIDSAKELWDRIVVLQEGTNLVQKSLYESAKTEATLFMIKEGETIAEAYGRLGALQDTNLALNLQILTKQADLSVDDIVSYVAANDNMAKEGERLVVMNCVDGPSNNLALKAREDQEREEVYQIEEEEEMTSTSDIGTYFVFFVKKYKKKFPISSNEKKRTCYNCDEDCHFANECPYEKRVDKPRFVKGVKPRLKPNPINERCKKNKGRAFVGTKYISDEEGEDEEKEAGVAGLAFSKPGSLFTYDYSKDYSTESLTPNVIGSSFMEITTHDDDSDDSSSSTIVGSCLMAFFI</sequence>
<reference evidence="3" key="1">
    <citation type="submission" date="2023-07" db="EMBL/GenBank/DDBJ databases">
        <title>A chromosome-level genome assembly of Lolium multiflorum.</title>
        <authorList>
            <person name="Chen Y."/>
            <person name="Copetti D."/>
            <person name="Kolliker R."/>
            <person name="Studer B."/>
        </authorList>
    </citation>
    <scope>NUCLEOTIDE SEQUENCE</scope>
    <source>
        <strain evidence="3">02402/16</strain>
        <tissue evidence="3">Leaf</tissue>
    </source>
</reference>
<dbReference type="Pfam" id="PF14223">
    <property type="entry name" value="Retrotran_gag_2"/>
    <property type="match status" value="1"/>
</dbReference>
<dbReference type="GO" id="GO:0003676">
    <property type="term" value="F:nucleic acid binding"/>
    <property type="evidence" value="ECO:0007669"/>
    <property type="project" value="InterPro"/>
</dbReference>
<organism evidence="3 4">
    <name type="scientific">Lolium multiflorum</name>
    <name type="common">Italian ryegrass</name>
    <name type="synonym">Lolium perenne subsp. multiflorum</name>
    <dbReference type="NCBI Taxonomy" id="4521"/>
    <lineage>
        <taxon>Eukaryota</taxon>
        <taxon>Viridiplantae</taxon>
        <taxon>Streptophyta</taxon>
        <taxon>Embryophyta</taxon>
        <taxon>Tracheophyta</taxon>
        <taxon>Spermatophyta</taxon>
        <taxon>Magnoliopsida</taxon>
        <taxon>Liliopsida</taxon>
        <taxon>Poales</taxon>
        <taxon>Poaceae</taxon>
        <taxon>BOP clade</taxon>
        <taxon>Pooideae</taxon>
        <taxon>Poodae</taxon>
        <taxon>Poeae</taxon>
        <taxon>Poeae Chloroplast Group 2 (Poeae type)</taxon>
        <taxon>Loliodinae</taxon>
        <taxon>Loliinae</taxon>
        <taxon>Lolium</taxon>
    </lineage>
</organism>
<evidence type="ECO:0000313" key="3">
    <source>
        <dbReference type="EMBL" id="KAK1686199.1"/>
    </source>
</evidence>
<protein>
    <recommendedName>
        <fullName evidence="2">CCHC-type domain-containing protein</fullName>
    </recommendedName>
</protein>
<evidence type="ECO:0000256" key="1">
    <source>
        <dbReference type="PROSITE-ProRule" id="PRU00047"/>
    </source>
</evidence>
<keyword evidence="1" id="KW-0863">Zinc-finger</keyword>
<dbReference type="InterPro" id="IPR036875">
    <property type="entry name" value="Znf_CCHC_sf"/>
</dbReference>
<accession>A0AAD8TN49</accession>
<comment type="caution">
    <text evidence="3">The sequence shown here is derived from an EMBL/GenBank/DDBJ whole genome shotgun (WGS) entry which is preliminary data.</text>
</comment>
<feature type="domain" description="CCHC-type" evidence="2">
    <location>
        <begin position="281"/>
        <end position="295"/>
    </location>
</feature>
<dbReference type="PROSITE" id="PS50158">
    <property type="entry name" value="ZF_CCHC"/>
    <property type="match status" value="1"/>
</dbReference>
<dbReference type="EMBL" id="JAUUTY010000002">
    <property type="protein sequence ID" value="KAK1686199.1"/>
    <property type="molecule type" value="Genomic_DNA"/>
</dbReference>
<evidence type="ECO:0000313" key="4">
    <source>
        <dbReference type="Proteomes" id="UP001231189"/>
    </source>
</evidence>